<dbReference type="InterPro" id="IPR049722">
    <property type="entry name" value="Prli42-like"/>
</dbReference>
<protein>
    <submittedName>
        <fullName evidence="2">Stressosome-associated protein Prli42</fullName>
    </submittedName>
</protein>
<proteinExistence type="predicted"/>
<keyword evidence="3" id="KW-1185">Reference proteome</keyword>
<evidence type="ECO:0000313" key="2">
    <source>
        <dbReference type="EMBL" id="MEI4829174.1"/>
    </source>
</evidence>
<dbReference type="EMBL" id="JBAWSV010000002">
    <property type="protein sequence ID" value="MEI4829174.1"/>
    <property type="molecule type" value="Genomic_DNA"/>
</dbReference>
<feature type="transmembrane region" description="Helical" evidence="1">
    <location>
        <begin position="9"/>
        <end position="29"/>
    </location>
</feature>
<organism evidence="2 3">
    <name type="scientific">Bacillus yunxiaonensis</name>
    <dbReference type="NCBI Taxonomy" id="3127665"/>
    <lineage>
        <taxon>Bacteria</taxon>
        <taxon>Bacillati</taxon>
        <taxon>Bacillota</taxon>
        <taxon>Bacilli</taxon>
        <taxon>Bacillales</taxon>
        <taxon>Bacillaceae</taxon>
        <taxon>Bacillus</taxon>
    </lineage>
</organism>
<comment type="caution">
    <text evidence="2">The sequence shown here is derived from an EMBL/GenBank/DDBJ whole genome shotgun (WGS) entry which is preliminary data.</text>
</comment>
<evidence type="ECO:0000256" key="1">
    <source>
        <dbReference type="SAM" id="Phobius"/>
    </source>
</evidence>
<dbReference type="NCBIfam" id="NF033880">
    <property type="entry name" value="Prli42"/>
    <property type="match status" value="1"/>
</dbReference>
<dbReference type="Proteomes" id="UP001367922">
    <property type="component" value="Unassembled WGS sequence"/>
</dbReference>
<dbReference type="RefSeq" id="WP_336481567.1">
    <property type="nucleotide sequence ID" value="NZ_JBAWSV010000002.1"/>
</dbReference>
<evidence type="ECO:0000313" key="3">
    <source>
        <dbReference type="Proteomes" id="UP001367922"/>
    </source>
</evidence>
<accession>A0ABU8FTB2</accession>
<reference evidence="2 3" key="1">
    <citation type="submission" date="2024-01" db="EMBL/GenBank/DDBJ databases">
        <title>Seven novel Bacillus-like species.</title>
        <authorList>
            <person name="Liu G."/>
        </authorList>
    </citation>
    <scope>NUCLEOTIDE SEQUENCE [LARGE SCALE GENOMIC DNA]</scope>
    <source>
        <strain evidence="2 3">FJAT-53711</strain>
    </source>
</reference>
<keyword evidence="1" id="KW-0812">Transmembrane</keyword>
<keyword evidence="1" id="KW-1133">Transmembrane helix</keyword>
<name>A0ABU8FTB2_9BACI</name>
<gene>
    <name evidence="2" type="primary">prli42</name>
    <name evidence="2" type="ORF">WAX78_06880</name>
</gene>
<keyword evidence="1" id="KW-0472">Membrane</keyword>
<sequence length="30" mass="3550">MNKKTQKIMVYVMLITMLITTLLTGISMFW</sequence>